<dbReference type="SMART" id="SM01245">
    <property type="entry name" value="Jag_N"/>
    <property type="match status" value="1"/>
</dbReference>
<dbReference type="Pfam" id="PF01424">
    <property type="entry name" value="R3H"/>
    <property type="match status" value="1"/>
</dbReference>
<organism evidence="9 10">
    <name type="scientific">Tumebacillus amylolyticus</name>
    <dbReference type="NCBI Taxonomy" id="2801339"/>
    <lineage>
        <taxon>Bacteria</taxon>
        <taxon>Bacillati</taxon>
        <taxon>Bacillota</taxon>
        <taxon>Bacilli</taxon>
        <taxon>Bacillales</taxon>
        <taxon>Alicyclobacillaceae</taxon>
        <taxon>Tumebacillus</taxon>
    </lineage>
</organism>
<dbReference type="Gene3D" id="3.30.1370.50">
    <property type="entry name" value="R3H-like domain"/>
    <property type="match status" value="1"/>
</dbReference>
<dbReference type="Gene3D" id="3.30.300.20">
    <property type="match status" value="1"/>
</dbReference>
<comment type="caution">
    <text evidence="9">The sequence shown here is derived from an EMBL/GenBank/DDBJ whole genome shotgun (WGS) entry which is preliminary data.</text>
</comment>
<dbReference type="SUPFAM" id="SSF82708">
    <property type="entry name" value="R3H domain"/>
    <property type="match status" value="1"/>
</dbReference>
<dbReference type="InterPro" id="IPR032782">
    <property type="entry name" value="KhpB_N"/>
</dbReference>
<dbReference type="InterPro" id="IPR034079">
    <property type="entry name" value="R3H_KhpB"/>
</dbReference>
<comment type="similarity">
    <text evidence="6">Belongs to the KhpB RNA-binding protein family.</text>
</comment>
<dbReference type="InterPro" id="IPR015946">
    <property type="entry name" value="KH_dom-like_a/b"/>
</dbReference>
<evidence type="ECO:0000256" key="3">
    <source>
        <dbReference type="ARBA" id="ARBA00022960"/>
    </source>
</evidence>
<dbReference type="PANTHER" id="PTHR35800">
    <property type="entry name" value="PROTEIN JAG"/>
    <property type="match status" value="1"/>
</dbReference>
<dbReference type="InterPro" id="IPR038247">
    <property type="entry name" value="Jag_N_dom_sf"/>
</dbReference>
<evidence type="ECO:0000256" key="5">
    <source>
        <dbReference type="ARBA" id="ARBA00023316"/>
    </source>
</evidence>
<dbReference type="Pfam" id="PF13083">
    <property type="entry name" value="KH_KhpA-B"/>
    <property type="match status" value="1"/>
</dbReference>
<proteinExistence type="inferred from homology"/>
<gene>
    <name evidence="6" type="primary">khpB</name>
    <name evidence="6" type="synonym">eloR</name>
    <name evidence="9" type="ORF">JJB07_00065</name>
</gene>
<dbReference type="CDD" id="cd02644">
    <property type="entry name" value="R3H_jag"/>
    <property type="match status" value="1"/>
</dbReference>
<dbReference type="InterPro" id="IPR036867">
    <property type="entry name" value="R3H_dom_sf"/>
</dbReference>
<dbReference type="Gene3D" id="3.30.30.80">
    <property type="entry name" value="probable RNA-binding protein from clostridium symbiosum atcc 14940"/>
    <property type="match status" value="1"/>
</dbReference>
<dbReference type="InterPro" id="IPR039247">
    <property type="entry name" value="KhpB"/>
</dbReference>
<evidence type="ECO:0000256" key="2">
    <source>
        <dbReference type="ARBA" id="ARBA00022884"/>
    </source>
</evidence>
<keyword evidence="1 6" id="KW-0963">Cytoplasm</keyword>
<keyword evidence="2 6" id="KW-0694">RNA-binding</keyword>
<evidence type="ECO:0000256" key="7">
    <source>
        <dbReference type="SAM" id="MobiDB-lite"/>
    </source>
</evidence>
<feature type="region of interest" description="Disordered" evidence="7">
    <location>
        <begin position="211"/>
        <end position="285"/>
    </location>
</feature>
<dbReference type="InterPro" id="IPR038008">
    <property type="entry name" value="Jag_KH"/>
</dbReference>
<evidence type="ECO:0000313" key="10">
    <source>
        <dbReference type="Proteomes" id="UP000602284"/>
    </source>
</evidence>
<dbReference type="HAMAP" id="MF_00867">
    <property type="entry name" value="KhpB"/>
    <property type="match status" value="1"/>
</dbReference>
<comment type="subunit">
    <text evidence="6">Forms a complex with KhpA.</text>
</comment>
<keyword evidence="3 6" id="KW-0133">Cell shape</keyword>
<keyword evidence="4 6" id="KW-0143">Chaperone</keyword>
<feature type="domain" description="R3H" evidence="8">
    <location>
        <begin position="169"/>
        <end position="235"/>
    </location>
</feature>
<feature type="compositionally biased region" description="Basic and acidic residues" evidence="7">
    <location>
        <begin position="214"/>
        <end position="227"/>
    </location>
</feature>
<sequence>MKKVITTGKTVELATELALNKLGVSRDRVNVTILTQPNRGLFFGLFGKRDAEVEVEVLEVAAEVVVPKETPVSTSQSTSAAPLAPDPILETRKFLDEVLAAMNLSDIAVTVEEEQDYNYCFRLRGESIGMLIGRRGATLDSLQYLVNLVANKHSEKFLRVSLDAEDYRSRRKETLERLADRLAKKAVQSRREVVLEPMGNAERKVIHSYLQGRSDVKTHSQGDEPYRKVVITPRGVTPSHHNKPRHPRKSESGAPKKNGPRRQGSGNNKSPKSTKRPDREPSPKA</sequence>
<keyword evidence="10" id="KW-1185">Reference proteome</keyword>
<feature type="compositionally biased region" description="Basic and acidic residues" evidence="7">
    <location>
        <begin position="275"/>
        <end position="285"/>
    </location>
</feature>
<protein>
    <recommendedName>
        <fullName evidence="6">RNA-binding protein KhpB</fullName>
    </recommendedName>
    <alternativeName>
        <fullName evidence="6">RNA-binding protein EloR</fullName>
    </alternativeName>
</protein>
<evidence type="ECO:0000256" key="6">
    <source>
        <dbReference type="HAMAP-Rule" id="MF_00867"/>
    </source>
</evidence>
<evidence type="ECO:0000256" key="1">
    <source>
        <dbReference type="ARBA" id="ARBA00022490"/>
    </source>
</evidence>
<reference evidence="9 10" key="1">
    <citation type="submission" date="2021-01" db="EMBL/GenBank/DDBJ databases">
        <title>Tumebacillus sp. strain ITR2 16S ribosomal RNA gene Genome sequencing and assembly.</title>
        <authorList>
            <person name="Kang M."/>
        </authorList>
    </citation>
    <scope>NUCLEOTIDE SEQUENCE [LARGE SCALE GENOMIC DNA]</scope>
    <source>
        <strain evidence="9 10">ITR2</strain>
    </source>
</reference>
<dbReference type="Pfam" id="PF14804">
    <property type="entry name" value="Jag_N"/>
    <property type="match status" value="1"/>
</dbReference>
<name>A0ABS1J4A8_9BACL</name>
<dbReference type="CDD" id="cd02414">
    <property type="entry name" value="KH-II_Jag"/>
    <property type="match status" value="1"/>
</dbReference>
<dbReference type="Proteomes" id="UP000602284">
    <property type="component" value="Unassembled WGS sequence"/>
</dbReference>
<accession>A0ABS1J4A8</accession>
<evidence type="ECO:0000313" key="9">
    <source>
        <dbReference type="EMBL" id="MBL0385025.1"/>
    </source>
</evidence>
<evidence type="ECO:0000259" key="8">
    <source>
        <dbReference type="PROSITE" id="PS51061"/>
    </source>
</evidence>
<dbReference type="PROSITE" id="PS51061">
    <property type="entry name" value="R3H"/>
    <property type="match status" value="1"/>
</dbReference>
<dbReference type="PANTHER" id="PTHR35800:SF1">
    <property type="entry name" value="RNA-BINDING PROTEIN KHPB"/>
    <property type="match status" value="1"/>
</dbReference>
<keyword evidence="5 6" id="KW-0961">Cell wall biogenesis/degradation</keyword>
<dbReference type="SMART" id="SM00393">
    <property type="entry name" value="R3H"/>
    <property type="match status" value="1"/>
</dbReference>
<comment type="subcellular location">
    <subcellularLocation>
        <location evidence="6">Cytoplasm</location>
    </subcellularLocation>
</comment>
<comment type="function">
    <text evidence="6">A probable RNA chaperone. Forms a complex with KhpA which binds to cellular RNA and controls its expression. Plays a role in peptidoglycan (PG) homeostasis and cell length regulation.</text>
</comment>
<dbReference type="InterPro" id="IPR001374">
    <property type="entry name" value="R3H_dom"/>
</dbReference>
<evidence type="ECO:0000256" key="4">
    <source>
        <dbReference type="ARBA" id="ARBA00023186"/>
    </source>
</evidence>
<dbReference type="NCBIfam" id="NF041568">
    <property type="entry name" value="Jag_EloR"/>
    <property type="match status" value="1"/>
</dbReference>
<dbReference type="EMBL" id="JAEQNB010000001">
    <property type="protein sequence ID" value="MBL0385025.1"/>
    <property type="molecule type" value="Genomic_DNA"/>
</dbReference>
<comment type="domain">
    <text evidence="6">Has an N-terminal Jag-N domain and 2 RNA-binding domains (KH and R3H).</text>
</comment>
<dbReference type="RefSeq" id="WP_201630131.1">
    <property type="nucleotide sequence ID" value="NZ_JAEQNB010000001.1"/>
</dbReference>
<comment type="caution">
    <text evidence="6">Lacks conserved residue(s) required for the propagation of feature annotation.</text>
</comment>